<dbReference type="SMART" id="SM00454">
    <property type="entry name" value="SAM"/>
    <property type="match status" value="1"/>
</dbReference>
<dbReference type="SMART" id="SM00248">
    <property type="entry name" value="ANK"/>
    <property type="match status" value="6"/>
</dbReference>
<dbReference type="Gene3D" id="1.10.150.50">
    <property type="entry name" value="Transcription Factor, Ets-1"/>
    <property type="match status" value="1"/>
</dbReference>
<accession>A0AAD9N3P9</accession>
<dbReference type="InterPro" id="IPR001660">
    <property type="entry name" value="SAM"/>
</dbReference>
<dbReference type="Pfam" id="PF00023">
    <property type="entry name" value="Ank"/>
    <property type="match status" value="1"/>
</dbReference>
<dbReference type="InterPro" id="IPR002110">
    <property type="entry name" value="Ankyrin_rpt"/>
</dbReference>
<evidence type="ECO:0000256" key="2">
    <source>
        <dbReference type="SAM" id="MobiDB-lite"/>
    </source>
</evidence>
<dbReference type="EMBL" id="JAODUP010000282">
    <property type="protein sequence ID" value="KAK2153881.1"/>
    <property type="molecule type" value="Genomic_DNA"/>
</dbReference>
<dbReference type="PROSITE" id="PS50105">
    <property type="entry name" value="SAM_DOMAIN"/>
    <property type="match status" value="1"/>
</dbReference>
<name>A0AAD9N3P9_9ANNE</name>
<feature type="region of interest" description="Disordered" evidence="2">
    <location>
        <begin position="425"/>
        <end position="448"/>
    </location>
</feature>
<dbReference type="SUPFAM" id="SSF47769">
    <property type="entry name" value="SAM/Pointed domain"/>
    <property type="match status" value="1"/>
</dbReference>
<dbReference type="InterPro" id="IPR036770">
    <property type="entry name" value="Ankyrin_rpt-contain_sf"/>
</dbReference>
<dbReference type="InterPro" id="IPR047238">
    <property type="entry name" value="ANKS3_SAM"/>
</dbReference>
<dbReference type="PRINTS" id="PR01415">
    <property type="entry name" value="ANKYRIN"/>
</dbReference>
<organism evidence="4 5">
    <name type="scientific">Paralvinella palmiformis</name>
    <dbReference type="NCBI Taxonomy" id="53620"/>
    <lineage>
        <taxon>Eukaryota</taxon>
        <taxon>Metazoa</taxon>
        <taxon>Spiralia</taxon>
        <taxon>Lophotrochozoa</taxon>
        <taxon>Annelida</taxon>
        <taxon>Polychaeta</taxon>
        <taxon>Sedentaria</taxon>
        <taxon>Canalipalpata</taxon>
        <taxon>Terebellida</taxon>
        <taxon>Terebelliformia</taxon>
        <taxon>Alvinellidae</taxon>
        <taxon>Paralvinella</taxon>
    </lineage>
</organism>
<gene>
    <name evidence="4" type="ORF">LSH36_282g02019</name>
</gene>
<dbReference type="PANTHER" id="PTHR24184:SF6">
    <property type="entry name" value="ANKYRIN REPEAT AND SAM DOMAIN-CONTAINING PROTEIN 3"/>
    <property type="match status" value="1"/>
</dbReference>
<evidence type="ECO:0000313" key="4">
    <source>
        <dbReference type="EMBL" id="KAK2153881.1"/>
    </source>
</evidence>
<dbReference type="PROSITE" id="PS50297">
    <property type="entry name" value="ANK_REP_REGION"/>
    <property type="match status" value="4"/>
</dbReference>
<feature type="domain" description="SAM" evidence="3">
    <location>
        <begin position="564"/>
        <end position="627"/>
    </location>
</feature>
<feature type="compositionally biased region" description="Basic and acidic residues" evidence="2">
    <location>
        <begin position="425"/>
        <end position="435"/>
    </location>
</feature>
<dbReference type="AlphaFoldDB" id="A0AAD9N3P9"/>
<evidence type="ECO:0000313" key="5">
    <source>
        <dbReference type="Proteomes" id="UP001208570"/>
    </source>
</evidence>
<dbReference type="SUPFAM" id="SSF48403">
    <property type="entry name" value="Ankyrin repeat"/>
    <property type="match status" value="1"/>
</dbReference>
<dbReference type="PANTHER" id="PTHR24184">
    <property type="entry name" value="SI:CH211-189E2.2"/>
    <property type="match status" value="1"/>
</dbReference>
<dbReference type="CDD" id="cd09519">
    <property type="entry name" value="SAM_ANKS3"/>
    <property type="match status" value="1"/>
</dbReference>
<sequence>MASPSTLGVSEGSDESSENELLNQSLSVWKGWSSVENESFSPIPLDIYTASSIGQYDCVRHVIQRHEQDLNKPNKGGWTPLMYACYIGHDDIVHILLEADVSINIKNTKGQRALHLACSCGNESVVTLLLKAGADLEEKDYRGWSALFYATYSGHQNMVKFLLKNGADPQVREPHRGFTPFIEAAAAGHEIIVQYFLLRGVDVNVKALSGHTARSLALDHGHTKIVSMIDNHILSPSTPLRSEAGLTLGEEFMSSDGQHHRRQYPWGVKNKYKGPSIQDGPAAFNKVLDQAKKQTPCTDPVVARGYVTFQSDGVQTGVTNQIRFRDVTSPINPEDHPLDSSGCQDSVDQEDETSAFTKTGALTIKSSSGSSGGLIAALGLSRDNCSEENCPNSGENPTVLQRSLSDSVLKGLCDPEVSVEQYPYDGHKSASEKPADANNPHPSVALAPGVFQTGFPANLSPYQHRAQPELGQVAAPSPNSLTMFPGGQPNLPQNHPMSMLQHPLWQQYGYGTLPPPVPISQNPGMAQLGGMSGQQTQTKPELEQHGKVSLSVQATLEQKKAFEDRPRDLPTLLQQLGLTKYQPTFDEQDVDLQVFLSLTDDDLKEIGIKLFGPRRKMTNAIARWHSNARPSGNDLEQAYADKLEADMQEMAIQLKLSLQNRDENPSNMYVRMPDE</sequence>
<evidence type="ECO:0000256" key="1">
    <source>
        <dbReference type="PROSITE-ProRule" id="PRU00023"/>
    </source>
</evidence>
<comment type="caution">
    <text evidence="4">The sequence shown here is derived from an EMBL/GenBank/DDBJ whole genome shotgun (WGS) entry which is preliminary data.</text>
</comment>
<feature type="repeat" description="ANK" evidence="1">
    <location>
        <begin position="76"/>
        <end position="108"/>
    </location>
</feature>
<dbReference type="Pfam" id="PF00536">
    <property type="entry name" value="SAM_1"/>
    <property type="match status" value="1"/>
</dbReference>
<feature type="repeat" description="ANK" evidence="1">
    <location>
        <begin position="176"/>
        <end position="208"/>
    </location>
</feature>
<dbReference type="PROSITE" id="PS50088">
    <property type="entry name" value="ANK_REPEAT"/>
    <property type="match status" value="4"/>
</dbReference>
<reference evidence="4" key="1">
    <citation type="journal article" date="2023" name="Mol. Biol. Evol.">
        <title>Third-Generation Sequencing Reveals the Adaptive Role of the Epigenome in Three Deep-Sea Polychaetes.</title>
        <authorList>
            <person name="Perez M."/>
            <person name="Aroh O."/>
            <person name="Sun Y."/>
            <person name="Lan Y."/>
            <person name="Juniper S.K."/>
            <person name="Young C.R."/>
            <person name="Angers B."/>
            <person name="Qian P.Y."/>
        </authorList>
    </citation>
    <scope>NUCLEOTIDE SEQUENCE</scope>
    <source>
        <strain evidence="4">P08H-3</strain>
    </source>
</reference>
<protein>
    <recommendedName>
        <fullName evidence="3">SAM domain-containing protein</fullName>
    </recommendedName>
</protein>
<feature type="repeat" description="ANK" evidence="1">
    <location>
        <begin position="109"/>
        <end position="141"/>
    </location>
</feature>
<proteinExistence type="predicted"/>
<evidence type="ECO:0000259" key="3">
    <source>
        <dbReference type="PROSITE" id="PS50105"/>
    </source>
</evidence>
<feature type="repeat" description="ANK" evidence="1">
    <location>
        <begin position="142"/>
        <end position="174"/>
    </location>
</feature>
<keyword evidence="1" id="KW-0040">ANK repeat</keyword>
<dbReference type="GO" id="GO:0005929">
    <property type="term" value="C:cilium"/>
    <property type="evidence" value="ECO:0007669"/>
    <property type="project" value="TreeGrafter"/>
</dbReference>
<dbReference type="Pfam" id="PF12796">
    <property type="entry name" value="Ank_2"/>
    <property type="match status" value="1"/>
</dbReference>
<dbReference type="Gene3D" id="1.25.40.20">
    <property type="entry name" value="Ankyrin repeat-containing domain"/>
    <property type="match status" value="1"/>
</dbReference>
<dbReference type="InterPro" id="IPR013761">
    <property type="entry name" value="SAM/pointed_sf"/>
</dbReference>
<dbReference type="Proteomes" id="UP001208570">
    <property type="component" value="Unassembled WGS sequence"/>
</dbReference>
<keyword evidence="5" id="KW-1185">Reference proteome</keyword>